<organism evidence="2 3">
    <name type="scientific">Ensete ventricosum</name>
    <name type="common">Abyssinian banana</name>
    <name type="synonym">Musa ensete</name>
    <dbReference type="NCBI Taxonomy" id="4639"/>
    <lineage>
        <taxon>Eukaryota</taxon>
        <taxon>Viridiplantae</taxon>
        <taxon>Streptophyta</taxon>
        <taxon>Embryophyta</taxon>
        <taxon>Tracheophyta</taxon>
        <taxon>Spermatophyta</taxon>
        <taxon>Magnoliopsida</taxon>
        <taxon>Liliopsida</taxon>
        <taxon>Zingiberales</taxon>
        <taxon>Musaceae</taxon>
        <taxon>Ensete</taxon>
    </lineage>
</organism>
<gene>
    <name evidence="2" type="ORF">B296_00027205</name>
</gene>
<feature type="region of interest" description="Disordered" evidence="1">
    <location>
        <begin position="19"/>
        <end position="84"/>
    </location>
</feature>
<dbReference type="EMBL" id="AMZH03023832">
    <property type="protein sequence ID" value="RRT36262.1"/>
    <property type="molecule type" value="Genomic_DNA"/>
</dbReference>
<evidence type="ECO:0000313" key="2">
    <source>
        <dbReference type="EMBL" id="RRT36262.1"/>
    </source>
</evidence>
<feature type="compositionally biased region" description="Polar residues" evidence="1">
    <location>
        <begin position="37"/>
        <end position="64"/>
    </location>
</feature>
<protein>
    <submittedName>
        <fullName evidence="2">Uncharacterized protein</fullName>
    </submittedName>
</protein>
<dbReference type="AlphaFoldDB" id="A0A426X9W7"/>
<evidence type="ECO:0000256" key="1">
    <source>
        <dbReference type="SAM" id="MobiDB-lite"/>
    </source>
</evidence>
<feature type="compositionally biased region" description="Basic and acidic residues" evidence="1">
    <location>
        <begin position="71"/>
        <end position="84"/>
    </location>
</feature>
<reference evidence="2 3" key="1">
    <citation type="journal article" date="2014" name="Agronomy (Basel)">
        <title>A Draft Genome Sequence for Ensete ventricosum, the Drought-Tolerant Tree Against Hunger.</title>
        <authorList>
            <person name="Harrison J."/>
            <person name="Moore K.A."/>
            <person name="Paszkiewicz K."/>
            <person name="Jones T."/>
            <person name="Grant M."/>
            <person name="Ambacheew D."/>
            <person name="Muzemil S."/>
            <person name="Studholme D.J."/>
        </authorList>
    </citation>
    <scope>NUCLEOTIDE SEQUENCE [LARGE SCALE GENOMIC DNA]</scope>
</reference>
<comment type="caution">
    <text evidence="2">The sequence shown here is derived from an EMBL/GenBank/DDBJ whole genome shotgun (WGS) entry which is preliminary data.</text>
</comment>
<dbReference type="Proteomes" id="UP000287651">
    <property type="component" value="Unassembled WGS sequence"/>
</dbReference>
<name>A0A426X9W7_ENSVE</name>
<evidence type="ECO:0000313" key="3">
    <source>
        <dbReference type="Proteomes" id="UP000287651"/>
    </source>
</evidence>
<accession>A0A426X9W7</accession>
<proteinExistence type="predicted"/>
<sequence>MRLGKIVADKPEAKKLQPIKELVERGGGGTTNRPTRESSPSGVEGSLTASSHGDVTVEATTSGTQHRRMRGDRDGHRMRAEGEG</sequence>